<organism evidence="1 2">
    <name type="scientific">Daphnia pulex</name>
    <name type="common">Water flea</name>
    <dbReference type="NCBI Taxonomy" id="6669"/>
    <lineage>
        <taxon>Eukaryota</taxon>
        <taxon>Metazoa</taxon>
        <taxon>Ecdysozoa</taxon>
        <taxon>Arthropoda</taxon>
        <taxon>Crustacea</taxon>
        <taxon>Branchiopoda</taxon>
        <taxon>Diplostraca</taxon>
        <taxon>Cladocera</taxon>
        <taxon>Anomopoda</taxon>
        <taxon>Daphniidae</taxon>
        <taxon>Daphnia</taxon>
    </lineage>
</organism>
<evidence type="ECO:0000313" key="2">
    <source>
        <dbReference type="Proteomes" id="UP000000305"/>
    </source>
</evidence>
<sequence length="294" mass="33146">MCDTNPMTKDGNTLKSLLEPEGEGYWMTTQSCKAKSCITQIIKLTKQCHDCPVTSPFGILGNSSDAVFAKHNDLTIVWKKPDSRSGNLTDGIKQSKLEDANSQIEIILNNNITRLCNNVTAFSVMGIPDTHIEITSEKRRRKRSIENKPSGILRLAHRANRCLAYTRNEYITKMSAEICAISGNLTDRALYANTVDHGQSFQFLESGYILATEEDYCLHAWEPDQIAVKQCIDFGRQTKTMHGPQTWMLTANPEENPLTPLMIINNHYTTKKPGNDFSSDKRSVSRKIFKPRKV</sequence>
<name>E9H491_DAPPU</name>
<gene>
    <name evidence="1" type="ORF">DAPPUDRAFT_109801</name>
</gene>
<dbReference type="PhylomeDB" id="E9H491"/>
<keyword evidence="2" id="KW-1185">Reference proteome</keyword>
<reference evidence="1 2" key="1">
    <citation type="journal article" date="2011" name="Science">
        <title>The ecoresponsive genome of Daphnia pulex.</title>
        <authorList>
            <person name="Colbourne J.K."/>
            <person name="Pfrender M.E."/>
            <person name="Gilbert D."/>
            <person name="Thomas W.K."/>
            <person name="Tucker A."/>
            <person name="Oakley T.H."/>
            <person name="Tokishita S."/>
            <person name="Aerts A."/>
            <person name="Arnold G.J."/>
            <person name="Basu M.K."/>
            <person name="Bauer D.J."/>
            <person name="Caceres C.E."/>
            <person name="Carmel L."/>
            <person name="Casola C."/>
            <person name="Choi J.H."/>
            <person name="Detter J.C."/>
            <person name="Dong Q."/>
            <person name="Dusheyko S."/>
            <person name="Eads B.D."/>
            <person name="Frohlich T."/>
            <person name="Geiler-Samerotte K.A."/>
            <person name="Gerlach D."/>
            <person name="Hatcher P."/>
            <person name="Jogdeo S."/>
            <person name="Krijgsveld J."/>
            <person name="Kriventseva E.V."/>
            <person name="Kultz D."/>
            <person name="Laforsch C."/>
            <person name="Lindquist E."/>
            <person name="Lopez J."/>
            <person name="Manak J.R."/>
            <person name="Muller J."/>
            <person name="Pangilinan J."/>
            <person name="Patwardhan R.P."/>
            <person name="Pitluck S."/>
            <person name="Pritham E.J."/>
            <person name="Rechtsteiner A."/>
            <person name="Rho M."/>
            <person name="Rogozin I.B."/>
            <person name="Sakarya O."/>
            <person name="Salamov A."/>
            <person name="Schaack S."/>
            <person name="Shapiro H."/>
            <person name="Shiga Y."/>
            <person name="Skalitzky C."/>
            <person name="Smith Z."/>
            <person name="Souvorov A."/>
            <person name="Sung W."/>
            <person name="Tang Z."/>
            <person name="Tsuchiya D."/>
            <person name="Tu H."/>
            <person name="Vos H."/>
            <person name="Wang M."/>
            <person name="Wolf Y.I."/>
            <person name="Yamagata H."/>
            <person name="Yamada T."/>
            <person name="Ye Y."/>
            <person name="Shaw J.R."/>
            <person name="Andrews J."/>
            <person name="Crease T.J."/>
            <person name="Tang H."/>
            <person name="Lucas S.M."/>
            <person name="Robertson H.M."/>
            <person name="Bork P."/>
            <person name="Koonin E.V."/>
            <person name="Zdobnov E.M."/>
            <person name="Grigoriev I.V."/>
            <person name="Lynch M."/>
            <person name="Boore J.L."/>
        </authorList>
    </citation>
    <scope>NUCLEOTIDE SEQUENCE [LARGE SCALE GENOMIC DNA]</scope>
</reference>
<protein>
    <submittedName>
        <fullName evidence="1">Uncharacterized protein</fullName>
    </submittedName>
</protein>
<dbReference type="Proteomes" id="UP000000305">
    <property type="component" value="Unassembled WGS sequence"/>
</dbReference>
<dbReference type="AlphaFoldDB" id="E9H491"/>
<evidence type="ECO:0000313" key="1">
    <source>
        <dbReference type="EMBL" id="EFX73474.1"/>
    </source>
</evidence>
<dbReference type="KEGG" id="dpx:DAPPUDRAFT_109801"/>
<accession>E9H491</accession>
<dbReference type="HOGENOM" id="CLU_069462_0_0_1"/>
<dbReference type="InParanoid" id="E9H491"/>
<dbReference type="EMBL" id="GL732590">
    <property type="protein sequence ID" value="EFX73474.1"/>
    <property type="molecule type" value="Genomic_DNA"/>
</dbReference>
<proteinExistence type="predicted"/>